<reference evidence="1" key="1">
    <citation type="submission" date="2021-03" db="EMBL/GenBank/DDBJ databases">
        <title>Fibrella sp. HMF5335 genome sequencing and assembly.</title>
        <authorList>
            <person name="Kang H."/>
            <person name="Kim H."/>
            <person name="Bae S."/>
            <person name="Joh K."/>
        </authorList>
    </citation>
    <scope>NUCLEOTIDE SEQUENCE</scope>
    <source>
        <strain evidence="1">HMF5335</strain>
    </source>
</reference>
<organism evidence="1 2">
    <name type="scientific">Fibrella rubiginis</name>
    <dbReference type="NCBI Taxonomy" id="2817060"/>
    <lineage>
        <taxon>Bacteria</taxon>
        <taxon>Pseudomonadati</taxon>
        <taxon>Bacteroidota</taxon>
        <taxon>Cytophagia</taxon>
        <taxon>Cytophagales</taxon>
        <taxon>Spirosomataceae</taxon>
        <taxon>Fibrella</taxon>
    </lineage>
</organism>
<sequence length="250" mass="27477">MEAHDPVTYVKNLSVQDAREAFPQERSGQSPDMVEGIEQSFLNAKSLVSFVSDVNGQRRSDVLNSVLLAQLAANKKFPDENQLVDWYKTFVNVLMNLGWAIQGAEFATFEANDTVFEAENAIISILSAAFGGSFMVVITKTLDAIKGLSDSNGKITVFEKNTHSLSKGAFQIGLVSEANGALSLQIGTFLVTSTNEIKKILFFKSTKDTTQLTYCSRTGTLNEDMYATIRTQVQDKLGSKMTEFIAEIEL</sequence>
<dbReference type="AlphaFoldDB" id="A0A939K216"/>
<evidence type="ECO:0000313" key="2">
    <source>
        <dbReference type="Proteomes" id="UP000664034"/>
    </source>
</evidence>
<accession>A0A939K216</accession>
<protein>
    <submittedName>
        <fullName evidence="1">Uncharacterized protein</fullName>
    </submittedName>
</protein>
<evidence type="ECO:0000313" key="1">
    <source>
        <dbReference type="EMBL" id="MBO0935829.1"/>
    </source>
</evidence>
<keyword evidence="2" id="KW-1185">Reference proteome</keyword>
<dbReference type="RefSeq" id="WP_207363392.1">
    <property type="nucleotide sequence ID" value="NZ_JAFMYV010000002.1"/>
</dbReference>
<proteinExistence type="predicted"/>
<name>A0A939K216_9BACT</name>
<gene>
    <name evidence="1" type="ORF">J2I47_04645</name>
</gene>
<dbReference type="EMBL" id="JAFMYV010000002">
    <property type="protein sequence ID" value="MBO0935829.1"/>
    <property type="molecule type" value="Genomic_DNA"/>
</dbReference>
<dbReference type="Proteomes" id="UP000664034">
    <property type="component" value="Unassembled WGS sequence"/>
</dbReference>
<comment type="caution">
    <text evidence="1">The sequence shown here is derived from an EMBL/GenBank/DDBJ whole genome shotgun (WGS) entry which is preliminary data.</text>
</comment>